<keyword evidence="2 5" id="KW-0378">Hydrolase</keyword>
<evidence type="ECO:0000313" key="8">
    <source>
        <dbReference type="Proteomes" id="UP000277570"/>
    </source>
</evidence>
<evidence type="ECO:0000256" key="3">
    <source>
        <dbReference type="ARBA" id="ARBA00022806"/>
    </source>
</evidence>
<keyword evidence="1 5" id="KW-0547">Nucleotide-binding</keyword>
<proteinExistence type="predicted"/>
<organism evidence="7 8">
    <name type="scientific">Clostridium carnis</name>
    <dbReference type="NCBI Taxonomy" id="1530"/>
    <lineage>
        <taxon>Bacteria</taxon>
        <taxon>Bacillati</taxon>
        <taxon>Bacillota</taxon>
        <taxon>Clostridia</taxon>
        <taxon>Eubacteriales</taxon>
        <taxon>Clostridiaceae</taxon>
        <taxon>Clostridium</taxon>
    </lineage>
</organism>
<dbReference type="PANTHER" id="PTHR11070">
    <property type="entry name" value="UVRD / RECB / PCRA DNA HELICASE FAMILY MEMBER"/>
    <property type="match status" value="1"/>
</dbReference>
<evidence type="ECO:0000256" key="1">
    <source>
        <dbReference type="ARBA" id="ARBA00022741"/>
    </source>
</evidence>
<name>A0ABY6SZZ4_9CLOT</name>
<keyword evidence="3 5" id="KW-0347">Helicase</keyword>
<accession>A0ABY6SZZ4</accession>
<dbReference type="InterPro" id="IPR014016">
    <property type="entry name" value="UvrD-like_ATP-bd"/>
</dbReference>
<protein>
    <submittedName>
        <fullName evidence="7">DNA/RNA helicase, superfamily I</fullName>
        <ecNumber evidence="7">3.6.4.12</ecNumber>
    </submittedName>
</protein>
<dbReference type="EMBL" id="UYIN01000022">
    <property type="protein sequence ID" value="VDG74114.1"/>
    <property type="molecule type" value="Genomic_DNA"/>
</dbReference>
<dbReference type="PROSITE" id="PS51198">
    <property type="entry name" value="UVRD_HELICASE_ATP_BIND"/>
    <property type="match status" value="1"/>
</dbReference>
<dbReference type="PANTHER" id="PTHR11070:SF3">
    <property type="entry name" value="DNA 3'-5' HELICASE"/>
    <property type="match status" value="1"/>
</dbReference>
<evidence type="ECO:0000259" key="6">
    <source>
        <dbReference type="PROSITE" id="PS51198"/>
    </source>
</evidence>
<dbReference type="GeneID" id="68877460"/>
<dbReference type="RefSeq" id="WP_125149937.1">
    <property type="nucleotide sequence ID" value="NZ_UYIN01000022.1"/>
</dbReference>
<dbReference type="InterPro" id="IPR027417">
    <property type="entry name" value="P-loop_NTPase"/>
</dbReference>
<evidence type="ECO:0000313" key="7">
    <source>
        <dbReference type="EMBL" id="VDG74114.1"/>
    </source>
</evidence>
<dbReference type="Pfam" id="PF13245">
    <property type="entry name" value="AAA_19"/>
    <property type="match status" value="1"/>
</dbReference>
<reference evidence="7 8" key="1">
    <citation type="submission" date="2018-11" db="EMBL/GenBank/DDBJ databases">
        <authorList>
            <consortium name="Pathogen Informatics"/>
        </authorList>
    </citation>
    <scope>NUCLEOTIDE SEQUENCE [LARGE SCALE GENOMIC DNA]</scope>
    <source>
        <strain evidence="7 8">NCTC10913</strain>
    </source>
</reference>
<dbReference type="SUPFAM" id="SSF52540">
    <property type="entry name" value="P-loop containing nucleoside triphosphate hydrolases"/>
    <property type="match status" value="1"/>
</dbReference>
<evidence type="ECO:0000256" key="4">
    <source>
        <dbReference type="ARBA" id="ARBA00022840"/>
    </source>
</evidence>
<evidence type="ECO:0000256" key="2">
    <source>
        <dbReference type="ARBA" id="ARBA00022801"/>
    </source>
</evidence>
<keyword evidence="8" id="KW-1185">Reference proteome</keyword>
<feature type="binding site" evidence="5">
    <location>
        <begin position="14"/>
        <end position="21"/>
    </location>
    <ligand>
        <name>ATP</name>
        <dbReference type="ChEBI" id="CHEBI:30616"/>
    </ligand>
</feature>
<comment type="caution">
    <text evidence="7">The sequence shown here is derived from an EMBL/GenBank/DDBJ whole genome shotgun (WGS) entry which is preliminary data.</text>
</comment>
<dbReference type="EC" id="3.6.4.12" evidence="7"/>
<feature type="domain" description="UvrD-like helicase ATP-binding" evidence="6">
    <location>
        <begin position="1"/>
        <end position="273"/>
    </location>
</feature>
<dbReference type="Gene3D" id="3.40.50.300">
    <property type="entry name" value="P-loop containing nucleotide triphosphate hydrolases"/>
    <property type="match status" value="2"/>
</dbReference>
<evidence type="ECO:0000256" key="5">
    <source>
        <dbReference type="PROSITE-ProRule" id="PRU00560"/>
    </source>
</evidence>
<dbReference type="GO" id="GO:0016787">
    <property type="term" value="F:hydrolase activity"/>
    <property type="evidence" value="ECO:0007669"/>
    <property type="project" value="UniProtKB-KW"/>
</dbReference>
<dbReference type="Proteomes" id="UP000277570">
    <property type="component" value="Unassembled WGS sequence"/>
</dbReference>
<dbReference type="GO" id="GO:0003678">
    <property type="term" value="F:DNA helicase activity"/>
    <property type="evidence" value="ECO:0007669"/>
    <property type="project" value="UniProtKB-EC"/>
</dbReference>
<sequence>MANEIEKNIYLVNAPAGSGKTTKIKEMLIDHTIRYPEDNILCITYTNRAVDELKIGINNKHIFISTIHSFINALVAPLLVLTPIKDLYWEFFGERIQERINNVNNDEKIEESNKSYTEKYGELSINILKTNIKRISYGETKFSSLYYGKLSHEDLLMFARIIMDRYPNVRKKISDKYQLIFIDEYQDTSSDVLNIFYRAIKNTDTKLLFLGDKMQQIYKTYDGSFESIFSKFNTEVSLGTNHRSIPVIVDILNNLYNNPKYKQEVYEENKRKHPEYNPRIILSDNIHKDIDSNLKSYPDTLILYVFNKERFQEIGAGSLLDVYSRMDQYGFGKKYSAINVLTDTREDNPDEMMKFLFRINEMSDYWTSGQYGNLIFQCKKYKKYFNTGVNSITKHTDKLRIKHLWAAFFEIFNDSTKNIGELIKYLKDNQIIVESCLDKINPHNEYDKILEVSVLEVQSLYKYLKEPHISTQHGVKGESHDTVVFIAADSFNEPTVHIHKFFEVWAKTDFSLNEFESFYFSYAKFVSDVQNTIGIKTDNLNKELHEKHKEYLIQQSDKILSEFANSKLFEKIAGKVYVDYLKKQTVGNAKKCFKNSTVYGVLSAYRLFYVGCSRARKNLTIIVDKSKISAFINEFTEKAKMVGFDVIQ</sequence>
<gene>
    <name evidence="7" type="primary">pcrA_2</name>
    <name evidence="7" type="ORF">NCTC10913_04496</name>
</gene>
<keyword evidence="4 5" id="KW-0067">ATP-binding</keyword>
<dbReference type="InterPro" id="IPR000212">
    <property type="entry name" value="DNA_helicase_UvrD/REP"/>
</dbReference>